<dbReference type="Pfam" id="PF07732">
    <property type="entry name" value="Cu-oxidase_3"/>
    <property type="match status" value="1"/>
</dbReference>
<dbReference type="InterPro" id="IPR008972">
    <property type="entry name" value="Cupredoxin"/>
</dbReference>
<feature type="domain" description="Plastocyanin-like" evidence="5">
    <location>
        <begin position="412"/>
        <end position="519"/>
    </location>
</feature>
<feature type="domain" description="Plastocyanin-like" evidence="6">
    <location>
        <begin position="121"/>
        <end position="232"/>
    </location>
</feature>
<evidence type="ECO:0000259" key="6">
    <source>
        <dbReference type="Pfam" id="PF07732"/>
    </source>
</evidence>
<proteinExistence type="predicted"/>
<reference evidence="8" key="1">
    <citation type="submission" date="2018-12" db="EMBL/GenBank/DDBJ databases">
        <title>Tengunoibacter tsumagoiensis gen. nov., sp. nov., Dictyobacter kobayashii sp. nov., D. alpinus sp. nov., and D. joshuensis sp. nov. and description of Dictyobacteraceae fam. nov. within the order Ktedonobacterales isolated from Tengu-no-mugimeshi.</title>
        <authorList>
            <person name="Wang C.M."/>
            <person name="Zheng Y."/>
            <person name="Sakai Y."/>
            <person name="Toyoda A."/>
            <person name="Minakuchi Y."/>
            <person name="Abe K."/>
            <person name="Yokota A."/>
            <person name="Yabe S."/>
        </authorList>
    </citation>
    <scope>NUCLEOTIDE SEQUENCE [LARGE SCALE GENOMIC DNA]</scope>
    <source>
        <strain evidence="8">Uno3</strain>
    </source>
</reference>
<sequence length="536" mass="58506">MKNQRETEQQESVIEPQVGGPVAKKQKRKKLVKRFLLGVLCFLLIVGGGIGWGMWSSRYPERINMGTACHTEDMKDMKDMNMSDMGSMCQAGHSGSGTPIDTLQAPQTAAHIDTFTLTAQPAHLSFGSGNASDAWTFNGTSPGPTLHVRQGDLVMVHLVNHLSFGVTIHWHGMTVPNSADGVAGVTQDAVKPGQTYTYRFLAKDAGTYWYHSHQESFEQTGHGLYGMVIVTPIISTVHDDVDTALALHTWNSSPTLNGAMGTVHVSAQSGQWVRLRLVNTDNYPYHLTLVGTPFLVAALDGHDINGPTPLTAVPLSIDGGQRYDLRFHMPENGPVALLIAKDGDQQYAKAPVVLVGQGQYVSSALPSLSQNEFNFATYGQPRTDPITLQSHFDMTYTISLGFTIGFSNSRPGPVFTLNGKSFPNSPEIVVKPGQLIRLHFENNADSGIHPMHLHGHTFTVLTKNGRALAGSPVHLDTISVRPHESYDVAFYADNPGLWMLHCHNLFHANHGMDMMVVYPNISTPYTIGNASENFPD</sequence>
<feature type="transmembrane region" description="Helical" evidence="4">
    <location>
        <begin position="35"/>
        <end position="55"/>
    </location>
</feature>
<accession>A0A402A8C1</accession>
<dbReference type="AlphaFoldDB" id="A0A402A8C1"/>
<keyword evidence="3" id="KW-0186">Copper</keyword>
<keyword evidence="4" id="KW-1133">Transmembrane helix</keyword>
<evidence type="ECO:0000313" key="7">
    <source>
        <dbReference type="EMBL" id="GCE15414.1"/>
    </source>
</evidence>
<dbReference type="Pfam" id="PF07731">
    <property type="entry name" value="Cu-oxidase_2"/>
    <property type="match status" value="1"/>
</dbReference>
<name>A0A402A8C1_9CHLR</name>
<dbReference type="PANTHER" id="PTHR11709">
    <property type="entry name" value="MULTI-COPPER OXIDASE"/>
    <property type="match status" value="1"/>
</dbReference>
<evidence type="ECO:0000256" key="1">
    <source>
        <dbReference type="ARBA" id="ARBA00022723"/>
    </source>
</evidence>
<evidence type="ECO:0000256" key="2">
    <source>
        <dbReference type="ARBA" id="ARBA00023002"/>
    </source>
</evidence>
<dbReference type="Proteomes" id="UP000287352">
    <property type="component" value="Unassembled WGS sequence"/>
</dbReference>
<gene>
    <name evidence="7" type="ORF">KTT_52730</name>
</gene>
<dbReference type="SUPFAM" id="SSF49503">
    <property type="entry name" value="Cupredoxins"/>
    <property type="match status" value="3"/>
</dbReference>
<dbReference type="InterPro" id="IPR002355">
    <property type="entry name" value="Cu_oxidase_Cu_BS"/>
</dbReference>
<dbReference type="Gene3D" id="2.60.40.420">
    <property type="entry name" value="Cupredoxins - blue copper proteins"/>
    <property type="match status" value="3"/>
</dbReference>
<evidence type="ECO:0000313" key="8">
    <source>
        <dbReference type="Proteomes" id="UP000287352"/>
    </source>
</evidence>
<dbReference type="GO" id="GO:0016491">
    <property type="term" value="F:oxidoreductase activity"/>
    <property type="evidence" value="ECO:0007669"/>
    <property type="project" value="UniProtKB-KW"/>
</dbReference>
<dbReference type="EMBL" id="BIFR01000002">
    <property type="protein sequence ID" value="GCE15414.1"/>
    <property type="molecule type" value="Genomic_DNA"/>
</dbReference>
<organism evidence="7 8">
    <name type="scientific">Tengunoibacter tsumagoiensis</name>
    <dbReference type="NCBI Taxonomy" id="2014871"/>
    <lineage>
        <taxon>Bacteria</taxon>
        <taxon>Bacillati</taxon>
        <taxon>Chloroflexota</taxon>
        <taxon>Ktedonobacteria</taxon>
        <taxon>Ktedonobacterales</taxon>
        <taxon>Dictyobacteraceae</taxon>
        <taxon>Tengunoibacter</taxon>
    </lineage>
</organism>
<dbReference type="PROSITE" id="PS00080">
    <property type="entry name" value="MULTICOPPER_OXIDASE2"/>
    <property type="match status" value="1"/>
</dbReference>
<keyword evidence="4" id="KW-0812">Transmembrane</keyword>
<keyword evidence="8" id="KW-1185">Reference proteome</keyword>
<dbReference type="InterPro" id="IPR045087">
    <property type="entry name" value="Cu-oxidase_fam"/>
</dbReference>
<evidence type="ECO:0000256" key="3">
    <source>
        <dbReference type="ARBA" id="ARBA00023008"/>
    </source>
</evidence>
<dbReference type="OrthoDB" id="9757546at2"/>
<keyword evidence="2" id="KW-0560">Oxidoreductase</keyword>
<dbReference type="GO" id="GO:0005507">
    <property type="term" value="F:copper ion binding"/>
    <property type="evidence" value="ECO:0007669"/>
    <property type="project" value="InterPro"/>
</dbReference>
<evidence type="ECO:0000256" key="4">
    <source>
        <dbReference type="SAM" id="Phobius"/>
    </source>
</evidence>
<comment type="caution">
    <text evidence="7">The sequence shown here is derived from an EMBL/GenBank/DDBJ whole genome shotgun (WGS) entry which is preliminary data.</text>
</comment>
<protein>
    <submittedName>
        <fullName evidence="7">Metallo-oxidoreductase</fullName>
    </submittedName>
</protein>
<dbReference type="InterPro" id="IPR011707">
    <property type="entry name" value="Cu-oxidase-like_N"/>
</dbReference>
<dbReference type="CDD" id="cd13861">
    <property type="entry name" value="CuRO_1_CumA_like"/>
    <property type="match status" value="1"/>
</dbReference>
<dbReference type="InterPro" id="IPR011706">
    <property type="entry name" value="Cu-oxidase_C"/>
</dbReference>
<dbReference type="CDD" id="cd04202">
    <property type="entry name" value="CuRO_D2_2dMcoN_like"/>
    <property type="match status" value="1"/>
</dbReference>
<keyword evidence="1" id="KW-0479">Metal-binding</keyword>
<dbReference type="RefSeq" id="WP_126582883.1">
    <property type="nucleotide sequence ID" value="NZ_BIFR01000002.1"/>
</dbReference>
<keyword evidence="4" id="KW-0472">Membrane</keyword>
<dbReference type="PANTHER" id="PTHR11709:SF394">
    <property type="entry name" value="FI03373P-RELATED"/>
    <property type="match status" value="1"/>
</dbReference>
<evidence type="ECO:0000259" key="5">
    <source>
        <dbReference type="Pfam" id="PF07731"/>
    </source>
</evidence>